<evidence type="ECO:0000256" key="1">
    <source>
        <dbReference type="SAM" id="MobiDB-lite"/>
    </source>
</evidence>
<feature type="compositionally biased region" description="Polar residues" evidence="1">
    <location>
        <begin position="175"/>
        <end position="194"/>
    </location>
</feature>
<dbReference type="Pfam" id="PF10842">
    <property type="entry name" value="DUF2642"/>
    <property type="match status" value="1"/>
</dbReference>
<gene>
    <name evidence="2" type="ORF">QYG89_11225</name>
</gene>
<sequence>MSSSYFSNALTSLIGYSIGIFSNDGTLIKGRLIAVKKDFLILQKENNKFFYYHLDQIKSIAKNTKDLNNQTVNDDYLQAEKMHDILLQCERGWVTINCHNDQIVTGFLSKVFDDHIILISGEDKVIMQNSYINNIFPGFYEPIELNPNYDASEHEQSLNNETDDDQPLKLEENSESPQPALNNENQPEAESDVSLPSIQSEMTAAPLPFEDGLKEDDTTEPIVKQNEVEFVEYSSLNETDDDQSLKLEENSESPQPVLNNENQPENGADVPLPSIQSETVAAPLPFEDGLKEDDTTEPIVKQNEVEFVEYSSLNETDDDQPLYDNETLEEERDAYSPVLNDEDQPEAEADVPLPSIQSETVAAPLPFEDGPKEDDTTEPIVKQNEVEFVEYSPLNNFEEKQLTGEKTSESEPIDYISFVQKMQLHLSSRKKSQADFNKQTNQYSLPNHSYPEKKRISRKIKIHKNEIKKTHIEEQPASCQHSFQPPVHHIENEKPRLTHEEQDKMLESQYYALMKHAERNYLRLKRKRINRTKQGKEEHIW</sequence>
<evidence type="ECO:0000313" key="2">
    <source>
        <dbReference type="EMBL" id="MFK2826236.1"/>
    </source>
</evidence>
<proteinExistence type="predicted"/>
<feature type="compositionally biased region" description="Polar residues" evidence="1">
    <location>
        <begin position="434"/>
        <end position="447"/>
    </location>
</feature>
<keyword evidence="3" id="KW-1185">Reference proteome</keyword>
<dbReference type="InterPro" id="IPR020139">
    <property type="entry name" value="DUF2642"/>
</dbReference>
<protein>
    <submittedName>
        <fullName evidence="2">DUF2642 domain-containing protein</fullName>
    </submittedName>
</protein>
<feature type="region of interest" description="Disordered" evidence="1">
    <location>
        <begin position="151"/>
        <end position="194"/>
    </location>
</feature>
<accession>A0ABW8IC71</accession>
<feature type="compositionally biased region" description="Polar residues" evidence="1">
    <location>
        <begin position="252"/>
        <end position="265"/>
    </location>
</feature>
<dbReference type="EMBL" id="JAUIYO010000008">
    <property type="protein sequence ID" value="MFK2826236.1"/>
    <property type="molecule type" value="Genomic_DNA"/>
</dbReference>
<name>A0ABW8IC71_9BACI</name>
<feature type="region of interest" description="Disordered" evidence="1">
    <location>
        <begin position="336"/>
        <end position="357"/>
    </location>
</feature>
<feature type="region of interest" description="Disordered" evidence="1">
    <location>
        <begin position="430"/>
        <end position="453"/>
    </location>
</feature>
<reference evidence="2 3" key="1">
    <citation type="submission" date="2023-07" db="EMBL/GenBank/DDBJ databases">
        <title>Bacillus lucianemedeirus sp. nov, a new species isolated from an immunobiological production facility.</title>
        <authorList>
            <person name="Costa L.V."/>
            <person name="Miranda R.V.S.L."/>
            <person name="Brandao M.L.L."/>
            <person name="Reis C.M.F."/>
            <person name="Frazao A.M."/>
            <person name="Cruz F.V."/>
            <person name="Baio P.V.P."/>
            <person name="Veras J.F.C."/>
            <person name="Ramos J.N."/>
            <person name="Vieira V."/>
        </authorList>
    </citation>
    <scope>NUCLEOTIDE SEQUENCE [LARGE SCALE GENOMIC DNA]</scope>
    <source>
        <strain evidence="2 3">B190/17</strain>
    </source>
</reference>
<dbReference type="Proteomes" id="UP001619911">
    <property type="component" value="Unassembled WGS sequence"/>
</dbReference>
<organism evidence="2 3">
    <name type="scientific">Bacillus lumedeiriae</name>
    <dbReference type="NCBI Taxonomy" id="3058829"/>
    <lineage>
        <taxon>Bacteria</taxon>
        <taxon>Bacillati</taxon>
        <taxon>Bacillota</taxon>
        <taxon>Bacilli</taxon>
        <taxon>Bacillales</taxon>
        <taxon>Bacillaceae</taxon>
        <taxon>Bacillus</taxon>
    </lineage>
</organism>
<comment type="caution">
    <text evidence="2">The sequence shown here is derived from an EMBL/GenBank/DDBJ whole genome shotgun (WGS) entry which is preliminary data.</text>
</comment>
<feature type="region of interest" description="Disordered" evidence="1">
    <location>
        <begin position="227"/>
        <end position="303"/>
    </location>
</feature>
<evidence type="ECO:0000313" key="3">
    <source>
        <dbReference type="Proteomes" id="UP001619911"/>
    </source>
</evidence>
<feature type="compositionally biased region" description="Acidic residues" evidence="1">
    <location>
        <begin position="340"/>
        <end position="349"/>
    </location>
</feature>
<dbReference type="RefSeq" id="WP_404317305.1">
    <property type="nucleotide sequence ID" value="NZ_JAUIYO010000008.1"/>
</dbReference>